<comment type="caution">
    <text evidence="2">The sequence shown here is derived from an EMBL/GenBank/DDBJ whole genome shotgun (WGS) entry which is preliminary data.</text>
</comment>
<accession>A0ABR2ZM50</accession>
<reference evidence="2 3" key="1">
    <citation type="submission" date="2024-05" db="EMBL/GenBank/DDBJ databases">
        <title>A draft genome resource for the thread blight pathogen Marasmius tenuissimus strain MS-2.</title>
        <authorList>
            <person name="Yulfo-Soto G.E."/>
            <person name="Baruah I.K."/>
            <person name="Amoako-Attah I."/>
            <person name="Bukari Y."/>
            <person name="Meinhardt L.W."/>
            <person name="Bailey B.A."/>
            <person name="Cohen S.P."/>
        </authorList>
    </citation>
    <scope>NUCLEOTIDE SEQUENCE [LARGE SCALE GENOMIC DNA]</scope>
    <source>
        <strain evidence="2 3">MS-2</strain>
    </source>
</reference>
<organism evidence="2 3">
    <name type="scientific">Marasmius tenuissimus</name>
    <dbReference type="NCBI Taxonomy" id="585030"/>
    <lineage>
        <taxon>Eukaryota</taxon>
        <taxon>Fungi</taxon>
        <taxon>Dikarya</taxon>
        <taxon>Basidiomycota</taxon>
        <taxon>Agaricomycotina</taxon>
        <taxon>Agaricomycetes</taxon>
        <taxon>Agaricomycetidae</taxon>
        <taxon>Agaricales</taxon>
        <taxon>Marasmiineae</taxon>
        <taxon>Marasmiaceae</taxon>
        <taxon>Marasmius</taxon>
    </lineage>
</organism>
<name>A0ABR2ZM50_9AGAR</name>
<sequence length="245" mass="27050">MESNNTKFNFNFNVVLVQDLLNLIEEYRTSFACYESLQQLDGSCLDQLADKQWPDHRFRACRVRPIIKSLSLTLGTLILISYATLLAAQNAPAQLSLISHLGQPTTMRFSTFTNGFAIPVGTKTFSNDAETTYVDTREKRVQATYVVSVEGFRLTDLPIEGEGSVVIKCGNFSDDTSEATECVVEVSGPRVTANGNKFQATVPGGMFVVPVSTGRRNQSRQEDHRKVGREIGIGIIMALWLSLDG</sequence>
<keyword evidence="1" id="KW-0472">Membrane</keyword>
<feature type="transmembrane region" description="Helical" evidence="1">
    <location>
        <begin position="66"/>
        <end position="88"/>
    </location>
</feature>
<evidence type="ECO:0000313" key="3">
    <source>
        <dbReference type="Proteomes" id="UP001437256"/>
    </source>
</evidence>
<dbReference type="EMBL" id="JBBXMP010000123">
    <property type="protein sequence ID" value="KAL0061788.1"/>
    <property type="molecule type" value="Genomic_DNA"/>
</dbReference>
<keyword evidence="3" id="KW-1185">Reference proteome</keyword>
<evidence type="ECO:0000256" key="1">
    <source>
        <dbReference type="SAM" id="Phobius"/>
    </source>
</evidence>
<gene>
    <name evidence="2" type="ORF">AAF712_011393</name>
</gene>
<evidence type="ECO:0000313" key="2">
    <source>
        <dbReference type="EMBL" id="KAL0061788.1"/>
    </source>
</evidence>
<keyword evidence="1" id="KW-1133">Transmembrane helix</keyword>
<dbReference type="Proteomes" id="UP001437256">
    <property type="component" value="Unassembled WGS sequence"/>
</dbReference>
<protein>
    <submittedName>
        <fullName evidence="2">Uncharacterized protein</fullName>
    </submittedName>
</protein>
<proteinExistence type="predicted"/>
<keyword evidence="1" id="KW-0812">Transmembrane</keyword>